<comment type="similarity">
    <text evidence="1">Belongs to the LysR transcriptional regulatory family.</text>
</comment>
<dbReference type="Gene3D" id="1.10.10.10">
    <property type="entry name" value="Winged helix-like DNA-binding domain superfamily/Winged helix DNA-binding domain"/>
    <property type="match status" value="1"/>
</dbReference>
<dbReference type="InterPro" id="IPR036390">
    <property type="entry name" value="WH_DNA-bd_sf"/>
</dbReference>
<keyword evidence="7" id="KW-1185">Reference proteome</keyword>
<dbReference type="SUPFAM" id="SSF46785">
    <property type="entry name" value="Winged helix' DNA-binding domain"/>
    <property type="match status" value="1"/>
</dbReference>
<evidence type="ECO:0000313" key="7">
    <source>
        <dbReference type="Proteomes" id="UP000501989"/>
    </source>
</evidence>
<evidence type="ECO:0000256" key="2">
    <source>
        <dbReference type="ARBA" id="ARBA00023015"/>
    </source>
</evidence>
<dbReference type="InterPro" id="IPR036388">
    <property type="entry name" value="WH-like_DNA-bd_sf"/>
</dbReference>
<dbReference type="Proteomes" id="UP000501989">
    <property type="component" value="Chromosome"/>
</dbReference>
<dbReference type="GO" id="GO:0043565">
    <property type="term" value="F:sequence-specific DNA binding"/>
    <property type="evidence" value="ECO:0007669"/>
    <property type="project" value="TreeGrafter"/>
</dbReference>
<keyword evidence="3" id="KW-0238">DNA-binding</keyword>
<dbReference type="AlphaFoldDB" id="A0A6M8ML58"/>
<dbReference type="PANTHER" id="PTHR30537">
    <property type="entry name" value="HTH-TYPE TRANSCRIPTIONAL REGULATOR"/>
    <property type="match status" value="1"/>
</dbReference>
<evidence type="ECO:0000259" key="5">
    <source>
        <dbReference type="PROSITE" id="PS50931"/>
    </source>
</evidence>
<dbReference type="SUPFAM" id="SSF53850">
    <property type="entry name" value="Periplasmic binding protein-like II"/>
    <property type="match status" value="1"/>
</dbReference>
<dbReference type="GO" id="GO:0003700">
    <property type="term" value="F:DNA-binding transcription factor activity"/>
    <property type="evidence" value="ECO:0007669"/>
    <property type="project" value="InterPro"/>
</dbReference>
<dbReference type="Pfam" id="PF00126">
    <property type="entry name" value="HTH_1"/>
    <property type="match status" value="1"/>
</dbReference>
<dbReference type="InterPro" id="IPR000847">
    <property type="entry name" value="LysR_HTH_N"/>
</dbReference>
<dbReference type="Gene3D" id="3.40.190.290">
    <property type="match status" value="1"/>
</dbReference>
<feature type="domain" description="HTH lysR-type" evidence="5">
    <location>
        <begin position="3"/>
        <end position="60"/>
    </location>
</feature>
<accession>A0A6M8ML58</accession>
<keyword evidence="2" id="KW-0805">Transcription regulation</keyword>
<dbReference type="Pfam" id="PF03466">
    <property type="entry name" value="LysR_substrate"/>
    <property type="match status" value="1"/>
</dbReference>
<protein>
    <submittedName>
        <fullName evidence="6">HTH-type transcriptional regulator PgrR</fullName>
    </submittedName>
</protein>
<keyword evidence="4" id="KW-0804">Transcription</keyword>
<dbReference type="InterPro" id="IPR058163">
    <property type="entry name" value="LysR-type_TF_proteobact-type"/>
</dbReference>
<dbReference type="EMBL" id="CP053746">
    <property type="protein sequence ID" value="QKF52626.1"/>
    <property type="molecule type" value="Genomic_DNA"/>
</dbReference>
<name>A0A6M8ML58_9PSED</name>
<reference evidence="7" key="1">
    <citation type="submission" date="2019-12" db="EMBL/GenBank/DDBJ databases">
        <title>Endophytic bacteria associated with Panax ginseng seedlings.</title>
        <authorList>
            <person name="Park J.M."/>
            <person name="Shin R."/>
            <person name="Jo S.H."/>
        </authorList>
    </citation>
    <scope>NUCLEOTIDE SEQUENCE [LARGE SCALE GENOMIC DNA]</scope>
    <source>
        <strain evidence="7">PgKB30</strain>
    </source>
</reference>
<dbReference type="CDD" id="cd08476">
    <property type="entry name" value="PBP2_CrgA_like_7"/>
    <property type="match status" value="1"/>
</dbReference>
<organism evidence="6 7">
    <name type="scientific">Pseudomonas graminis</name>
    <dbReference type="NCBI Taxonomy" id="158627"/>
    <lineage>
        <taxon>Bacteria</taxon>
        <taxon>Pseudomonadati</taxon>
        <taxon>Pseudomonadota</taxon>
        <taxon>Gammaproteobacteria</taxon>
        <taxon>Pseudomonadales</taxon>
        <taxon>Pseudomonadaceae</taxon>
        <taxon>Pseudomonas</taxon>
    </lineage>
</organism>
<dbReference type="InterPro" id="IPR005119">
    <property type="entry name" value="LysR_subst-bd"/>
</dbReference>
<proteinExistence type="inferred from homology"/>
<evidence type="ECO:0000256" key="3">
    <source>
        <dbReference type="ARBA" id="ARBA00023125"/>
    </source>
</evidence>
<gene>
    <name evidence="6" type="ORF">FX982_03615</name>
</gene>
<dbReference type="KEGG" id="pgg:FX982_03615"/>
<dbReference type="PANTHER" id="PTHR30537:SF72">
    <property type="entry name" value="LYSR FAMILY TRANSCRIPTIONAL REGULATOR"/>
    <property type="match status" value="1"/>
</dbReference>
<dbReference type="GO" id="GO:0006351">
    <property type="term" value="P:DNA-templated transcription"/>
    <property type="evidence" value="ECO:0007669"/>
    <property type="project" value="TreeGrafter"/>
</dbReference>
<dbReference type="PROSITE" id="PS50931">
    <property type="entry name" value="HTH_LYSR"/>
    <property type="match status" value="1"/>
</dbReference>
<dbReference type="FunFam" id="1.10.10.10:FF:000001">
    <property type="entry name" value="LysR family transcriptional regulator"/>
    <property type="match status" value="1"/>
</dbReference>
<evidence type="ECO:0000256" key="4">
    <source>
        <dbReference type="ARBA" id="ARBA00023163"/>
    </source>
</evidence>
<evidence type="ECO:0000313" key="6">
    <source>
        <dbReference type="EMBL" id="QKF52626.1"/>
    </source>
</evidence>
<evidence type="ECO:0000256" key="1">
    <source>
        <dbReference type="ARBA" id="ARBA00009437"/>
    </source>
</evidence>
<sequence length="296" mass="32814">MMDSLSGITAFITVAETRSFTEAGRLLEISSSAVGKSVARMEERLGVRLFHRSTRSVTLTTEGERFLDRCKRIVSEVQAAELELLELSATPRGKVRISVPIQNVLIMPVLAGFMRAYPDIELEVDMSDRMVDVIEEGFDAVIRTGAPHDSRLTARKLGGFQLQLVASPAYLERCGEPAHPDELIRHTCLLHKFPATGMIERWPLRVGDTHIQPNLSRALTCTTTDPLAHLAIDGVGIACLPDFSIRAPLADGRLKVVLGDYTDHTGNLWMLWPASKQTAPRLRVLIDYFKDNILKG</sequence>